<feature type="region of interest" description="Disordered" evidence="1">
    <location>
        <begin position="136"/>
        <end position="156"/>
    </location>
</feature>
<sequence>MREKAQGSEPELDTLNEVQSDPRNTGRSQPRRPAWSLPQAESAGKGLDFDSDLGDSDEDEDEDAEEGCIVNNDDDDDENDIEEDADDEVEGEDGEDPDMVDEDSDDNSYTVQLFLCCPTRRDWTKDIYSTNISPEEIVSQHSSSSSTSSSLSSSLTAHAQKSNVDVHMDNEDDGFFFKKPSDDTANTLLDSSTILSDLADKSKPRVVSSRAALLFL</sequence>
<proteinExistence type="predicted"/>
<comment type="caution">
    <text evidence="2">The sequence shown here is derived from an EMBL/GenBank/DDBJ whole genome shotgun (WGS) entry which is preliminary data.</text>
</comment>
<dbReference type="AlphaFoldDB" id="A0A9W9ANQ5"/>
<protein>
    <submittedName>
        <fullName evidence="2">Uncharacterized protein</fullName>
    </submittedName>
</protein>
<organism evidence="2 3">
    <name type="scientific">Lentinula lateritia</name>
    <dbReference type="NCBI Taxonomy" id="40482"/>
    <lineage>
        <taxon>Eukaryota</taxon>
        <taxon>Fungi</taxon>
        <taxon>Dikarya</taxon>
        <taxon>Basidiomycota</taxon>
        <taxon>Agaricomycotina</taxon>
        <taxon>Agaricomycetes</taxon>
        <taxon>Agaricomycetidae</taxon>
        <taxon>Agaricales</taxon>
        <taxon>Marasmiineae</taxon>
        <taxon>Omphalotaceae</taxon>
        <taxon>Lentinula</taxon>
    </lineage>
</organism>
<dbReference type="Proteomes" id="UP001150238">
    <property type="component" value="Unassembled WGS sequence"/>
</dbReference>
<evidence type="ECO:0000313" key="3">
    <source>
        <dbReference type="Proteomes" id="UP001150238"/>
    </source>
</evidence>
<feature type="region of interest" description="Disordered" evidence="1">
    <location>
        <begin position="1"/>
        <end position="107"/>
    </location>
</feature>
<gene>
    <name evidence="2" type="ORF">C8J55DRAFT_558199</name>
</gene>
<evidence type="ECO:0000313" key="2">
    <source>
        <dbReference type="EMBL" id="KAJ4487134.1"/>
    </source>
</evidence>
<reference evidence="2" key="1">
    <citation type="submission" date="2022-08" db="EMBL/GenBank/DDBJ databases">
        <authorList>
            <consortium name="DOE Joint Genome Institute"/>
            <person name="Min B."/>
            <person name="Riley R."/>
            <person name="Sierra-Patev S."/>
            <person name="Naranjo-Ortiz M."/>
            <person name="Looney B."/>
            <person name="Konkel Z."/>
            <person name="Slot J.C."/>
            <person name="Sakamoto Y."/>
            <person name="Steenwyk J.L."/>
            <person name="Rokas A."/>
            <person name="Carro J."/>
            <person name="Camarero S."/>
            <person name="Ferreira P."/>
            <person name="Molpeceres G."/>
            <person name="Ruiz-Duenas F.J."/>
            <person name="Serrano A."/>
            <person name="Henrissat B."/>
            <person name="Drula E."/>
            <person name="Hughes K.W."/>
            <person name="Mata J.L."/>
            <person name="Ishikawa N.K."/>
            <person name="Vargas-Isla R."/>
            <person name="Ushijima S."/>
            <person name="Smith C.A."/>
            <person name="Ahrendt S."/>
            <person name="Andreopoulos W."/>
            <person name="He G."/>
            <person name="Labutti K."/>
            <person name="Lipzen A."/>
            <person name="Ng V."/>
            <person name="Sandor L."/>
            <person name="Barry K."/>
            <person name="Martinez A.T."/>
            <person name="Xiao Y."/>
            <person name="Gibbons J.G."/>
            <person name="Terashima K."/>
            <person name="Hibbett D.S."/>
            <person name="Grigoriev I.V."/>
        </authorList>
    </citation>
    <scope>NUCLEOTIDE SEQUENCE</scope>
    <source>
        <strain evidence="2">Sp2 HRB7682 ss15</strain>
    </source>
</reference>
<evidence type="ECO:0000256" key="1">
    <source>
        <dbReference type="SAM" id="MobiDB-lite"/>
    </source>
</evidence>
<feature type="compositionally biased region" description="Polar residues" evidence="1">
    <location>
        <begin position="16"/>
        <end position="28"/>
    </location>
</feature>
<reference evidence="2" key="2">
    <citation type="journal article" date="2023" name="Proc. Natl. Acad. Sci. U.S.A.">
        <title>A global phylogenomic analysis of the shiitake genus Lentinula.</title>
        <authorList>
            <person name="Sierra-Patev S."/>
            <person name="Min B."/>
            <person name="Naranjo-Ortiz M."/>
            <person name="Looney B."/>
            <person name="Konkel Z."/>
            <person name="Slot J.C."/>
            <person name="Sakamoto Y."/>
            <person name="Steenwyk J.L."/>
            <person name="Rokas A."/>
            <person name="Carro J."/>
            <person name="Camarero S."/>
            <person name="Ferreira P."/>
            <person name="Molpeceres G."/>
            <person name="Ruiz-Duenas F.J."/>
            <person name="Serrano A."/>
            <person name="Henrissat B."/>
            <person name="Drula E."/>
            <person name="Hughes K.W."/>
            <person name="Mata J.L."/>
            <person name="Ishikawa N.K."/>
            <person name="Vargas-Isla R."/>
            <person name="Ushijima S."/>
            <person name="Smith C.A."/>
            <person name="Donoghue J."/>
            <person name="Ahrendt S."/>
            <person name="Andreopoulos W."/>
            <person name="He G."/>
            <person name="LaButti K."/>
            <person name="Lipzen A."/>
            <person name="Ng V."/>
            <person name="Riley R."/>
            <person name="Sandor L."/>
            <person name="Barry K."/>
            <person name="Martinez A.T."/>
            <person name="Xiao Y."/>
            <person name="Gibbons J.G."/>
            <person name="Terashima K."/>
            <person name="Grigoriev I.V."/>
            <person name="Hibbett D."/>
        </authorList>
    </citation>
    <scope>NUCLEOTIDE SEQUENCE</scope>
    <source>
        <strain evidence="2">Sp2 HRB7682 ss15</strain>
    </source>
</reference>
<accession>A0A9W9ANQ5</accession>
<feature type="compositionally biased region" description="Low complexity" evidence="1">
    <location>
        <begin position="139"/>
        <end position="156"/>
    </location>
</feature>
<feature type="compositionally biased region" description="Acidic residues" evidence="1">
    <location>
        <begin position="49"/>
        <end position="106"/>
    </location>
</feature>
<name>A0A9W9ANQ5_9AGAR</name>
<dbReference type="EMBL" id="JANVFS010000009">
    <property type="protein sequence ID" value="KAJ4487134.1"/>
    <property type="molecule type" value="Genomic_DNA"/>
</dbReference>